<organism evidence="3 4">
    <name type="scientific">Fulvivirga sedimenti</name>
    <dbReference type="NCBI Taxonomy" id="2879465"/>
    <lineage>
        <taxon>Bacteria</taxon>
        <taxon>Pseudomonadati</taxon>
        <taxon>Bacteroidota</taxon>
        <taxon>Cytophagia</taxon>
        <taxon>Cytophagales</taxon>
        <taxon>Fulvivirgaceae</taxon>
        <taxon>Fulvivirga</taxon>
    </lineage>
</organism>
<feature type="domain" description="Gfo/Idh/MocA-like oxidoreductase bacterial type C-terminal" evidence="2">
    <location>
        <begin position="368"/>
        <end position="439"/>
    </location>
</feature>
<dbReference type="InterPro" id="IPR043906">
    <property type="entry name" value="Gfo/Idh/MocA_OxRdtase_bact_C"/>
</dbReference>
<dbReference type="SUPFAM" id="SSF55347">
    <property type="entry name" value="Glyceraldehyde-3-phosphate dehydrogenase-like, C-terminal domain"/>
    <property type="match status" value="1"/>
</dbReference>
<feature type="domain" description="Gfo/Idh/MocA-like oxidoreductase bacterial type C-terminal" evidence="2">
    <location>
        <begin position="202"/>
        <end position="279"/>
    </location>
</feature>
<dbReference type="InterPro" id="IPR006311">
    <property type="entry name" value="TAT_signal"/>
</dbReference>
<dbReference type="PANTHER" id="PTHR43818:SF5">
    <property type="entry name" value="OXIDOREDUCTASE FAMILY PROTEIN"/>
    <property type="match status" value="1"/>
</dbReference>
<evidence type="ECO:0000313" key="4">
    <source>
        <dbReference type="Proteomes" id="UP001139409"/>
    </source>
</evidence>
<feature type="domain" description="Gfo/Idh/MocA-like oxidoreductase N-terminal" evidence="1">
    <location>
        <begin position="44"/>
        <end position="167"/>
    </location>
</feature>
<evidence type="ECO:0000259" key="1">
    <source>
        <dbReference type="Pfam" id="PF01408"/>
    </source>
</evidence>
<evidence type="ECO:0000259" key="2">
    <source>
        <dbReference type="Pfam" id="PF19051"/>
    </source>
</evidence>
<dbReference type="Pfam" id="PF01408">
    <property type="entry name" value="GFO_IDH_MocA"/>
    <property type="match status" value="1"/>
</dbReference>
<gene>
    <name evidence="3" type="ORF">LDX50_05325</name>
</gene>
<dbReference type="GO" id="GO:0000166">
    <property type="term" value="F:nucleotide binding"/>
    <property type="evidence" value="ECO:0007669"/>
    <property type="project" value="InterPro"/>
</dbReference>
<dbReference type="Proteomes" id="UP001139409">
    <property type="component" value="Unassembled WGS sequence"/>
</dbReference>
<name>A0A9X1HLB8_9BACT</name>
<dbReference type="Gene3D" id="3.40.50.720">
    <property type="entry name" value="NAD(P)-binding Rossmann-like Domain"/>
    <property type="match status" value="1"/>
</dbReference>
<dbReference type="PANTHER" id="PTHR43818">
    <property type="entry name" value="BCDNA.GH03377"/>
    <property type="match status" value="1"/>
</dbReference>
<keyword evidence="4" id="KW-1185">Reference proteome</keyword>
<dbReference type="InterPro" id="IPR050463">
    <property type="entry name" value="Gfo/Idh/MocA_oxidrdct_glycsds"/>
</dbReference>
<comment type="caution">
    <text evidence="3">The sequence shown here is derived from an EMBL/GenBank/DDBJ whole genome shotgun (WGS) entry which is preliminary data.</text>
</comment>
<dbReference type="Gene3D" id="3.30.360.10">
    <property type="entry name" value="Dihydrodipicolinate Reductase, domain 2"/>
    <property type="match status" value="1"/>
</dbReference>
<dbReference type="SUPFAM" id="SSF51735">
    <property type="entry name" value="NAD(P)-binding Rossmann-fold domains"/>
    <property type="match status" value="1"/>
</dbReference>
<accession>A0A9X1HLB8</accession>
<dbReference type="InterPro" id="IPR036291">
    <property type="entry name" value="NAD(P)-bd_dom_sf"/>
</dbReference>
<dbReference type="PROSITE" id="PS51318">
    <property type="entry name" value="TAT"/>
    <property type="match status" value="1"/>
</dbReference>
<dbReference type="EMBL" id="JAIXNE010000001">
    <property type="protein sequence ID" value="MCA6074278.1"/>
    <property type="molecule type" value="Genomic_DNA"/>
</dbReference>
<dbReference type="RefSeq" id="WP_225697373.1">
    <property type="nucleotide sequence ID" value="NZ_JAIXNE010000001.1"/>
</dbReference>
<dbReference type="InterPro" id="IPR000683">
    <property type="entry name" value="Gfo/Idh/MocA-like_OxRdtase_N"/>
</dbReference>
<dbReference type="Pfam" id="PF19051">
    <property type="entry name" value="GFO_IDH_MocA_C2"/>
    <property type="match status" value="2"/>
</dbReference>
<sequence length="444" mass="49769">MSPSYNRRKFLSSAGALTLGAGLFPINAALAKSRKSAVGAADKIRIGLIGARGMGFYILENAMKQPEVECVALCDIDDSVLAARSQRVLEFQETKPKTYKDFRKLLDNKDVDAVIIGTPDHWHCLIMIEACKAGKDVYVEKPMANSLAELDQMVAAANKYNRVVQVGQQQRSAPQWMDVMEFIKSGKIGQLRQVNVWANFEYGRGPEKLPDSPVPEGVDYDMWLGPAPERSFNPNRFHGTWRMFWDYGGGLVTDWGVHLIDMALWAKDVDYAPIAVSASGGNYAFQNYAHETFDTMSVTWQMKDYVMNWTNIAGVNNGPYGKNYGLEFVGNDATIFANRQGWEVHPVIENGAYKVPPIPPRGGREHHEEHVQNFLACIRSRETPNCPVENGRLVAQYAHMGNIALRSNSRLEWDATSGSFGKDHPANAFIKPEYRKPWKFPKIS</sequence>
<proteinExistence type="predicted"/>
<evidence type="ECO:0000313" key="3">
    <source>
        <dbReference type="EMBL" id="MCA6074278.1"/>
    </source>
</evidence>
<dbReference type="AlphaFoldDB" id="A0A9X1HLB8"/>
<reference evidence="3" key="1">
    <citation type="submission" date="2021-09" db="EMBL/GenBank/DDBJ databases">
        <title>Fulvivirga sp. isolated from coastal sediment.</title>
        <authorList>
            <person name="Yu H."/>
        </authorList>
    </citation>
    <scope>NUCLEOTIDE SEQUENCE</scope>
    <source>
        <strain evidence="3">1062</strain>
    </source>
</reference>
<protein>
    <submittedName>
        <fullName evidence="3">Gfo/Idh/MocA family oxidoreductase</fullName>
    </submittedName>
</protein>